<sequence>MTISLLPPLAVYEVIGILGFALYVTNYSLLTTRCLSSDCLAYFTINLVAASCVLMGLMASFNLASAMLQIFWVAMSLVGILVRLRARHQTPV</sequence>
<evidence type="ECO:0000313" key="3">
    <source>
        <dbReference type="EMBL" id="APX10478.1"/>
    </source>
</evidence>
<keyword evidence="1" id="KW-0812">Transmembrane</keyword>
<proteinExistence type="predicted"/>
<protein>
    <recommendedName>
        <fullName evidence="2">CBU-0592-like domain-containing protein</fullName>
    </recommendedName>
</protein>
<dbReference type="KEGG" id="tom:BWR18_01230"/>
<name>A0A1P8MQZ3_9RHOB</name>
<evidence type="ECO:0000256" key="1">
    <source>
        <dbReference type="SAM" id="Phobius"/>
    </source>
</evidence>
<dbReference type="STRING" id="299262.BWR18_01230"/>
<keyword evidence="1" id="KW-0472">Membrane</keyword>
<feature type="domain" description="CBU-0592-like" evidence="2">
    <location>
        <begin position="12"/>
        <end position="87"/>
    </location>
</feature>
<keyword evidence="1" id="KW-1133">Transmembrane helix</keyword>
<accession>A0A1P8MQZ3</accession>
<feature type="transmembrane region" description="Helical" evidence="1">
    <location>
        <begin position="6"/>
        <end position="27"/>
    </location>
</feature>
<feature type="transmembrane region" description="Helical" evidence="1">
    <location>
        <begin position="39"/>
        <end position="60"/>
    </location>
</feature>
<dbReference type="EMBL" id="CP019312">
    <property type="protein sequence ID" value="APX10478.1"/>
    <property type="molecule type" value="Genomic_DNA"/>
</dbReference>
<evidence type="ECO:0000259" key="2">
    <source>
        <dbReference type="Pfam" id="PF26604"/>
    </source>
</evidence>
<dbReference type="NCBIfam" id="NF047864">
    <property type="entry name" value="CBU_0592_membra"/>
    <property type="match status" value="1"/>
</dbReference>
<organism evidence="3 4">
    <name type="scientific">Tateyamaria omphalii</name>
    <dbReference type="NCBI Taxonomy" id="299262"/>
    <lineage>
        <taxon>Bacteria</taxon>
        <taxon>Pseudomonadati</taxon>
        <taxon>Pseudomonadota</taxon>
        <taxon>Alphaproteobacteria</taxon>
        <taxon>Rhodobacterales</taxon>
        <taxon>Roseobacteraceae</taxon>
        <taxon>Tateyamaria</taxon>
    </lineage>
</organism>
<dbReference type="InterPro" id="IPR058058">
    <property type="entry name" value="CBU_0592-like"/>
</dbReference>
<gene>
    <name evidence="3" type="ORF">BWR18_01230</name>
</gene>
<keyword evidence="4" id="KW-1185">Reference proteome</keyword>
<feature type="transmembrane region" description="Helical" evidence="1">
    <location>
        <begin position="66"/>
        <end position="84"/>
    </location>
</feature>
<reference evidence="3 4" key="1">
    <citation type="submission" date="2017-01" db="EMBL/GenBank/DDBJ databases">
        <title>Complete genome of Tateyamaria omphalii DOK1-4 isolated from seawater in Dokdo.</title>
        <authorList>
            <person name="Kim J.H."/>
            <person name="Chi W.-J."/>
        </authorList>
    </citation>
    <scope>NUCLEOTIDE SEQUENCE [LARGE SCALE GENOMIC DNA]</scope>
    <source>
        <strain evidence="3 4">DOK1-4</strain>
    </source>
</reference>
<dbReference type="AlphaFoldDB" id="A0A1P8MQZ3"/>
<evidence type="ECO:0000313" key="4">
    <source>
        <dbReference type="Proteomes" id="UP000186336"/>
    </source>
</evidence>
<dbReference type="OrthoDB" id="7273604at2"/>
<dbReference type="RefSeq" id="WP_076626346.1">
    <property type="nucleotide sequence ID" value="NZ_CP019312.1"/>
</dbReference>
<dbReference type="Pfam" id="PF26604">
    <property type="entry name" value="CBU_0592"/>
    <property type="match status" value="1"/>
</dbReference>
<dbReference type="Proteomes" id="UP000186336">
    <property type="component" value="Chromosome"/>
</dbReference>